<dbReference type="STRING" id="551115.Aazo_4879"/>
<evidence type="ECO:0000313" key="1">
    <source>
        <dbReference type="EMBL" id="ADI66020.1"/>
    </source>
</evidence>
<gene>
    <name evidence="1" type="ordered locus">Aazo_4879</name>
</gene>
<reference evidence="1 2" key="1">
    <citation type="journal article" date="2010" name="PLoS ONE">
        <title>Genome erosion in a nitrogen-fixing vertically transmitted endosymbiotic multicellular cyanobacterium.</title>
        <authorList>
            <person name="Ran L."/>
            <person name="Larsson J."/>
            <person name="Vigil-Stenman T."/>
            <person name="Nylander J.A."/>
            <person name="Ininbergs K."/>
            <person name="Zheng W.W."/>
            <person name="Lapidus A."/>
            <person name="Lowry S."/>
            <person name="Haselkorn R."/>
            <person name="Bergman B."/>
        </authorList>
    </citation>
    <scope>NUCLEOTIDE SEQUENCE [LARGE SCALE GENOMIC DNA]</scope>
    <source>
        <strain evidence="1 2">0708</strain>
    </source>
</reference>
<dbReference type="HOGENOM" id="CLU_130262_1_0_3"/>
<protein>
    <submittedName>
        <fullName evidence="1">Uncharacterized protein</fullName>
    </submittedName>
</protein>
<organism evidence="1 2">
    <name type="scientific">Nostoc azollae (strain 0708)</name>
    <name type="common">Anabaena azollae (strain 0708)</name>
    <dbReference type="NCBI Taxonomy" id="551115"/>
    <lineage>
        <taxon>Bacteria</taxon>
        <taxon>Bacillati</taxon>
        <taxon>Cyanobacteriota</taxon>
        <taxon>Cyanophyceae</taxon>
        <taxon>Nostocales</taxon>
        <taxon>Nostocaceae</taxon>
        <taxon>Trichormus</taxon>
    </lineage>
</organism>
<dbReference type="EMBL" id="CP002059">
    <property type="protein sequence ID" value="ADI66020.1"/>
    <property type="molecule type" value="Genomic_DNA"/>
</dbReference>
<sequence length="142" mass="16368">MAKIAFTDKEMEKACLRNISAYHKTPIPRTNAHRLLLFYAVECGLKVMFMKKSVVLPLISVHSKKSLNTDIHSINNMLDCIGANGNLRIPEIRIEDIPDKINNKKNKKEKRKLDSGQINQIWRYGGNIKRPVRKISLVSKKW</sequence>
<proteinExistence type="predicted"/>
<dbReference type="KEGG" id="naz:Aazo_4879"/>
<dbReference type="AlphaFoldDB" id="D7DYE2"/>
<dbReference type="RefSeq" id="WP_013193030.1">
    <property type="nucleotide sequence ID" value="NC_014248.1"/>
</dbReference>
<accession>D7DYE2</accession>
<dbReference type="eggNOG" id="ENOG50334BR">
    <property type="taxonomic scope" value="Bacteria"/>
</dbReference>
<evidence type="ECO:0000313" key="2">
    <source>
        <dbReference type="Proteomes" id="UP000001511"/>
    </source>
</evidence>
<keyword evidence="2" id="KW-1185">Reference proteome</keyword>
<name>D7DYE2_NOSA0</name>
<dbReference type="Proteomes" id="UP000001511">
    <property type="component" value="Chromosome"/>
</dbReference>